<dbReference type="RefSeq" id="WP_232525953.1">
    <property type="nucleotide sequence ID" value="NZ_AP021881.1"/>
</dbReference>
<dbReference type="EMBL" id="AP021881">
    <property type="protein sequence ID" value="BBP01065.1"/>
    <property type="molecule type" value="Genomic_DNA"/>
</dbReference>
<evidence type="ECO:0000256" key="1">
    <source>
        <dbReference type="ARBA" id="ARBA00009477"/>
    </source>
</evidence>
<comment type="similarity">
    <text evidence="1">Belongs to the membrane fusion protein (MFP) (TC 8.A.1) family.</text>
</comment>
<dbReference type="GO" id="GO:1990281">
    <property type="term" value="C:efflux pump complex"/>
    <property type="evidence" value="ECO:0007669"/>
    <property type="project" value="TreeGrafter"/>
</dbReference>
<dbReference type="Pfam" id="PF25973">
    <property type="entry name" value="BSH_CzcB"/>
    <property type="match status" value="1"/>
</dbReference>
<dbReference type="PANTHER" id="PTHR30469:SF15">
    <property type="entry name" value="HLYD FAMILY OF SECRETION PROTEINS"/>
    <property type="match status" value="1"/>
</dbReference>
<dbReference type="PANTHER" id="PTHR30469">
    <property type="entry name" value="MULTIDRUG RESISTANCE PROTEIN MDTA"/>
    <property type="match status" value="1"/>
</dbReference>
<dbReference type="NCBIfam" id="TIGR01730">
    <property type="entry name" value="RND_mfp"/>
    <property type="match status" value="1"/>
</dbReference>
<dbReference type="Gene3D" id="1.10.287.470">
    <property type="entry name" value="Helix hairpin bin"/>
    <property type="match status" value="1"/>
</dbReference>
<dbReference type="Proteomes" id="UP000463939">
    <property type="component" value="Chromosome"/>
</dbReference>
<feature type="chain" id="PRO_5032759591" description="CzcB-like barrel-sandwich hybrid domain-containing protein" evidence="3">
    <location>
        <begin position="20"/>
        <end position="165"/>
    </location>
</feature>
<dbReference type="InterPro" id="IPR006143">
    <property type="entry name" value="RND_pump_MFP"/>
</dbReference>
<dbReference type="SUPFAM" id="SSF111369">
    <property type="entry name" value="HlyD-like secretion proteins"/>
    <property type="match status" value="1"/>
</dbReference>
<evidence type="ECO:0000313" key="5">
    <source>
        <dbReference type="EMBL" id="BBP01065.1"/>
    </source>
</evidence>
<proteinExistence type="inferred from homology"/>
<feature type="domain" description="CzcB-like barrel-sandwich hybrid" evidence="4">
    <location>
        <begin position="25"/>
        <end position="154"/>
    </location>
</feature>
<keyword evidence="6" id="KW-1185">Reference proteome</keyword>
<evidence type="ECO:0000256" key="2">
    <source>
        <dbReference type="SAM" id="Coils"/>
    </source>
</evidence>
<evidence type="ECO:0000256" key="3">
    <source>
        <dbReference type="SAM" id="SignalP"/>
    </source>
</evidence>
<sequence>MRTTALALSMMCIVPLAFAVDVPLTTPVSGVVKSVLVSQGQSVKKGQILLSLDDTIYQARVVEAEAALSRLKEEAAEADRDLKRAKELYDRAVSSTTEYEQAQLRYARADGLYREAQAKLTIARKNLEYSTLRAPFNATVSKRLAEPGMVVTSEFQPATLIILSK</sequence>
<keyword evidence="3" id="KW-0732">Signal</keyword>
<feature type="signal peptide" evidence="3">
    <location>
        <begin position="1"/>
        <end position="19"/>
    </location>
</feature>
<name>A0A809RHP4_9PROT</name>
<dbReference type="InterPro" id="IPR058647">
    <property type="entry name" value="BSH_CzcB-like"/>
</dbReference>
<dbReference type="KEGG" id="sniv:SFSGTM_17730"/>
<evidence type="ECO:0000313" key="6">
    <source>
        <dbReference type="Proteomes" id="UP000463939"/>
    </source>
</evidence>
<feature type="coiled-coil region" evidence="2">
    <location>
        <begin position="61"/>
        <end position="119"/>
    </location>
</feature>
<gene>
    <name evidence="5" type="ORF">SFSGTM_17730</name>
</gene>
<dbReference type="Gene3D" id="2.40.50.100">
    <property type="match status" value="1"/>
</dbReference>
<keyword evidence="2" id="KW-0175">Coiled coil</keyword>
<accession>A0A809RHP4</accession>
<reference evidence="6" key="1">
    <citation type="submission" date="2019-11" db="EMBL/GenBank/DDBJ databases">
        <title>Isolation and characterization of a novel species in the genus Sulfuriferula.</title>
        <authorList>
            <person name="Mochizuki J."/>
            <person name="Kojima H."/>
            <person name="Fukui M."/>
        </authorList>
    </citation>
    <scope>NUCLEOTIDE SEQUENCE [LARGE SCALE GENOMIC DNA]</scope>
    <source>
        <strain evidence="6">SGTM</strain>
    </source>
</reference>
<protein>
    <recommendedName>
        <fullName evidence="4">CzcB-like barrel-sandwich hybrid domain-containing protein</fullName>
    </recommendedName>
</protein>
<dbReference type="GO" id="GO:0015562">
    <property type="term" value="F:efflux transmembrane transporter activity"/>
    <property type="evidence" value="ECO:0007669"/>
    <property type="project" value="TreeGrafter"/>
</dbReference>
<organism evidence="5 6">
    <name type="scientific">Sulfuriferula nivalis</name>
    <dbReference type="NCBI Taxonomy" id="2675298"/>
    <lineage>
        <taxon>Bacteria</taxon>
        <taxon>Pseudomonadati</taxon>
        <taxon>Pseudomonadota</taxon>
        <taxon>Betaproteobacteria</taxon>
        <taxon>Nitrosomonadales</taxon>
        <taxon>Sulfuricellaceae</taxon>
        <taxon>Sulfuriferula</taxon>
    </lineage>
</organism>
<evidence type="ECO:0000259" key="4">
    <source>
        <dbReference type="Pfam" id="PF25973"/>
    </source>
</evidence>
<dbReference type="AlphaFoldDB" id="A0A809RHP4"/>